<dbReference type="AlphaFoldDB" id="A0A212IZR9"/>
<dbReference type="PROSITE" id="PS51272">
    <property type="entry name" value="SLH"/>
    <property type="match status" value="2"/>
</dbReference>
<reference evidence="4" key="1">
    <citation type="submission" date="2016-04" db="EMBL/GenBank/DDBJ databases">
        <authorList>
            <person name="Evans L.H."/>
            <person name="Alamgir A."/>
            <person name="Owens N."/>
            <person name="Weber N.D."/>
            <person name="Virtaneva K."/>
            <person name="Barbian K."/>
            <person name="Babar A."/>
            <person name="Rosenke K."/>
        </authorList>
    </citation>
    <scope>NUCLEOTIDE SEQUENCE</scope>
    <source>
        <strain evidence="4">86</strain>
    </source>
</reference>
<dbReference type="InterPro" id="IPR001119">
    <property type="entry name" value="SLH_dom"/>
</dbReference>
<dbReference type="GO" id="GO:0004721">
    <property type="term" value="F:phosphoprotein phosphatase activity"/>
    <property type="evidence" value="ECO:0007669"/>
    <property type="project" value="InterPro"/>
</dbReference>
<evidence type="ECO:0000313" key="4">
    <source>
        <dbReference type="EMBL" id="SBV92702.1"/>
    </source>
</evidence>
<name>A0A212IZR9_9FIRM</name>
<accession>A0A212IZR9</accession>
<dbReference type="InterPro" id="IPR026893">
    <property type="entry name" value="Tyr/Ser_Pase_IphP-type"/>
</dbReference>
<dbReference type="Pfam" id="PF13350">
    <property type="entry name" value="Y_phosphatase3"/>
    <property type="match status" value="1"/>
</dbReference>
<gene>
    <name evidence="4" type="ORF">KL86CLO1_10282</name>
</gene>
<proteinExistence type="predicted"/>
<keyword evidence="1" id="KW-0677">Repeat</keyword>
<evidence type="ECO:0000256" key="2">
    <source>
        <dbReference type="SAM" id="SignalP"/>
    </source>
</evidence>
<keyword evidence="2" id="KW-0732">Signal</keyword>
<evidence type="ECO:0000256" key="1">
    <source>
        <dbReference type="ARBA" id="ARBA00022737"/>
    </source>
</evidence>
<feature type="domain" description="SLH" evidence="3">
    <location>
        <begin position="149"/>
        <end position="212"/>
    </location>
</feature>
<dbReference type="InterPro" id="IPR029021">
    <property type="entry name" value="Prot-tyrosine_phosphatase-like"/>
</dbReference>
<dbReference type="SUPFAM" id="SSF52799">
    <property type="entry name" value="(Phosphotyrosine protein) phosphatases II"/>
    <property type="match status" value="1"/>
</dbReference>
<organism evidence="4">
    <name type="scientific">uncultured Eubacteriales bacterium</name>
    <dbReference type="NCBI Taxonomy" id="172733"/>
    <lineage>
        <taxon>Bacteria</taxon>
        <taxon>Bacillati</taxon>
        <taxon>Bacillota</taxon>
        <taxon>Clostridia</taxon>
        <taxon>Eubacteriales</taxon>
        <taxon>environmental samples</taxon>
    </lineage>
</organism>
<dbReference type="SUPFAM" id="SSF101852">
    <property type="entry name" value="Bacterial fluorinating enzyme, C-terminal domain"/>
    <property type="match status" value="1"/>
</dbReference>
<dbReference type="Pfam" id="PF00395">
    <property type="entry name" value="SLH"/>
    <property type="match status" value="3"/>
</dbReference>
<evidence type="ECO:0000259" key="3">
    <source>
        <dbReference type="PROSITE" id="PS51272"/>
    </source>
</evidence>
<dbReference type="Gene3D" id="3.90.190.10">
    <property type="entry name" value="Protein tyrosine phosphatase superfamily"/>
    <property type="match status" value="1"/>
</dbReference>
<feature type="domain" description="SLH" evidence="3">
    <location>
        <begin position="26"/>
        <end position="89"/>
    </location>
</feature>
<dbReference type="Gene3D" id="2.40.30.90">
    <property type="entry name" value="Bacterial fluorinating enzyme like"/>
    <property type="match status" value="1"/>
</dbReference>
<sequence>MKKRLLAFTLVGALTLSTFAPALAAEAPRFSDVDESAWYAQVVSDVARQGVMVGDGKGSFAPSGLVTRAALVQTLYNLAGRPEARGDGFADAAGTWYAPAAAWAEETGLVDGDTSFDGARVITRAEMAVLLAGYAKLVHLPAFADHGKAERAPDYASVPDDTTDAVAWCVNAGLMNGDGAGYLNPASSATRAELAKMLQAVLGLDVVPMEDYLAANSAGFFLTGKTSYAIQGKMVSGETQVHNFLEDVDYTVADDGQSVVLKGVVGEEWVTKLSKVLTTYTKEDGSALTAEDFTEHKDTYISLKTKASPDTNFALYIPAGVAVEVETAWGDVLYANRSGVPHGAGDYLVCANKDGKPDLSDVWVVNGAVFGSNYDTSRGPQMGTVTEIEKYGHAVLSISIEDFTKAGFTLGDTVNVTFDNGYTLTGIPYFDGYYVEKGAPMLRAYPGHTSIAVCINYGKLNVVADVAKGSVAAVTLAAKGGELAAQELNSLVYTNVRGDYASDEIFANFRTVTVGDIAEGILYRSASPINNENNRAAYSDKLIAAAEVATVLNLADTDADLQRYLAAEDFDSPYYKSLYEAGSVIALGMSVDYSSVDFANKLVSGLALLSEKKGPYLVHCTEGKDRAGFTSALLECLMGAGKDAILSDYMVSFANYYGVTKESDPTKYDIIVNNNIMDMLRVIAGVEKGTDLSGVDLQKGAERFLTGHGMTEQQVANLKANLSTAPGK</sequence>
<feature type="chain" id="PRO_5012668196" description="SLH domain-containing protein" evidence="2">
    <location>
        <begin position="25"/>
        <end position="728"/>
    </location>
</feature>
<dbReference type="EMBL" id="FLUN01000001">
    <property type="protein sequence ID" value="SBV92702.1"/>
    <property type="molecule type" value="Genomic_DNA"/>
</dbReference>
<feature type="signal peptide" evidence="2">
    <location>
        <begin position="1"/>
        <end position="24"/>
    </location>
</feature>
<dbReference type="InterPro" id="IPR023227">
    <property type="entry name" value="SAM_OH_AdoTrfase_C_sf"/>
</dbReference>
<protein>
    <recommendedName>
        <fullName evidence="3">SLH domain-containing protein</fullName>
    </recommendedName>
</protein>